<sequence length="264" mass="30200">MVKDVQAELKEAGESEMLPERIIACLWISVTQAQNSWKTMQIRVHQSGERLETAQEATSRARRQEYTLGHMRKQNKQRHDKYDSRKTGLQEILKDSSLGEVERIKWKAVQTINEGLGADGQSSEDTDRDDVDLPRIITVPRFRRRIVSNLMGDLDSEMKKRNQQANTAVHARRIRRRSEKVTDRPPEAVLCSLPECCYHRRYLRHLDSLAKEELGAKDSDIPYLTGLYQDSDSEKETAGPSEQARPSEKEGSPTDSSSEFTSLN</sequence>
<organism evidence="2 3">
    <name type="scientific">Marasmius tenuissimus</name>
    <dbReference type="NCBI Taxonomy" id="585030"/>
    <lineage>
        <taxon>Eukaryota</taxon>
        <taxon>Fungi</taxon>
        <taxon>Dikarya</taxon>
        <taxon>Basidiomycota</taxon>
        <taxon>Agaricomycotina</taxon>
        <taxon>Agaricomycetes</taxon>
        <taxon>Agaricomycetidae</taxon>
        <taxon>Agaricales</taxon>
        <taxon>Marasmiineae</taxon>
        <taxon>Marasmiaceae</taxon>
        <taxon>Marasmius</taxon>
    </lineage>
</organism>
<name>A0ABR2Z845_9AGAR</name>
<evidence type="ECO:0000256" key="1">
    <source>
        <dbReference type="SAM" id="MobiDB-lite"/>
    </source>
</evidence>
<feature type="region of interest" description="Disordered" evidence="1">
    <location>
        <begin position="220"/>
        <end position="264"/>
    </location>
</feature>
<feature type="compositionally biased region" description="Polar residues" evidence="1">
    <location>
        <begin position="253"/>
        <end position="264"/>
    </location>
</feature>
<feature type="region of interest" description="Disordered" evidence="1">
    <location>
        <begin position="159"/>
        <end position="184"/>
    </location>
</feature>
<evidence type="ECO:0000313" key="2">
    <source>
        <dbReference type="EMBL" id="KAL0057425.1"/>
    </source>
</evidence>
<dbReference type="Proteomes" id="UP001437256">
    <property type="component" value="Unassembled WGS sequence"/>
</dbReference>
<keyword evidence="3" id="KW-1185">Reference proteome</keyword>
<comment type="caution">
    <text evidence="2">The sequence shown here is derived from an EMBL/GenBank/DDBJ whole genome shotgun (WGS) entry which is preliminary data.</text>
</comment>
<dbReference type="EMBL" id="JBBXMP010000544">
    <property type="protein sequence ID" value="KAL0057425.1"/>
    <property type="molecule type" value="Genomic_DNA"/>
</dbReference>
<proteinExistence type="predicted"/>
<gene>
    <name evidence="2" type="ORF">AAF712_015931</name>
</gene>
<evidence type="ECO:0000313" key="3">
    <source>
        <dbReference type="Proteomes" id="UP001437256"/>
    </source>
</evidence>
<reference evidence="2 3" key="1">
    <citation type="submission" date="2024-05" db="EMBL/GenBank/DDBJ databases">
        <title>A draft genome resource for the thread blight pathogen Marasmius tenuissimus strain MS-2.</title>
        <authorList>
            <person name="Yulfo-Soto G.E."/>
            <person name="Baruah I.K."/>
            <person name="Amoako-Attah I."/>
            <person name="Bukari Y."/>
            <person name="Meinhardt L.W."/>
            <person name="Bailey B.A."/>
            <person name="Cohen S.P."/>
        </authorList>
    </citation>
    <scope>NUCLEOTIDE SEQUENCE [LARGE SCALE GENOMIC DNA]</scope>
    <source>
        <strain evidence="2 3">MS-2</strain>
    </source>
</reference>
<accession>A0ABR2Z845</accession>
<protein>
    <submittedName>
        <fullName evidence="2">Uncharacterized protein</fullName>
    </submittedName>
</protein>